<dbReference type="GO" id="GO:0055085">
    <property type="term" value="P:transmembrane transport"/>
    <property type="evidence" value="ECO:0007669"/>
    <property type="project" value="TreeGrafter"/>
</dbReference>
<evidence type="ECO:0008006" key="11">
    <source>
        <dbReference type="Google" id="ProtNLM"/>
    </source>
</evidence>
<evidence type="ECO:0000256" key="6">
    <source>
        <dbReference type="ARBA" id="ARBA00022989"/>
    </source>
</evidence>
<dbReference type="Proteomes" id="UP000178606">
    <property type="component" value="Unassembled WGS sequence"/>
</dbReference>
<comment type="caution">
    <text evidence="9">The sequence shown here is derived from an EMBL/GenBank/DDBJ whole genome shotgun (WGS) entry which is preliminary data.</text>
</comment>
<keyword evidence="7 8" id="KW-0472">Membrane</keyword>
<feature type="transmembrane region" description="Helical" evidence="8">
    <location>
        <begin position="438"/>
        <end position="464"/>
    </location>
</feature>
<evidence type="ECO:0000313" key="10">
    <source>
        <dbReference type="Proteomes" id="UP000178606"/>
    </source>
</evidence>
<evidence type="ECO:0000256" key="1">
    <source>
        <dbReference type="ARBA" id="ARBA00004651"/>
    </source>
</evidence>
<evidence type="ECO:0000313" key="9">
    <source>
        <dbReference type="EMBL" id="OGG43303.1"/>
    </source>
</evidence>
<protein>
    <recommendedName>
        <fullName evidence="11">AI-2E family transporter</fullName>
    </recommendedName>
</protein>
<dbReference type="PANTHER" id="PTHR21716:SF53">
    <property type="entry name" value="PERMEASE PERM-RELATED"/>
    <property type="match status" value="1"/>
</dbReference>
<feature type="transmembrane region" description="Helical" evidence="8">
    <location>
        <begin position="12"/>
        <end position="32"/>
    </location>
</feature>
<keyword evidence="3" id="KW-0813">Transport</keyword>
<evidence type="ECO:0000256" key="3">
    <source>
        <dbReference type="ARBA" id="ARBA00022448"/>
    </source>
</evidence>
<comment type="subcellular location">
    <subcellularLocation>
        <location evidence="1">Cell membrane</location>
        <topology evidence="1">Multi-pass membrane protein</topology>
    </subcellularLocation>
</comment>
<dbReference type="InterPro" id="IPR013783">
    <property type="entry name" value="Ig-like_fold"/>
</dbReference>
<feature type="transmembrane region" description="Helical" evidence="8">
    <location>
        <begin position="342"/>
        <end position="366"/>
    </location>
</feature>
<keyword evidence="5 8" id="KW-0812">Transmembrane</keyword>
<sequence>MMTPPRKEMSGIQAFKIVAGAVGAAALLYLIYLIRSTLLPFLAAFLVAYILGPLVDRMEARGIRRILGVLIIYVTLLLFTVSIALFLVPYLASEFQDLSHRIAGEKKDWTFSISNVGGLDLTVEKIESARKADLTLIEPSEFPIIIEPFSQTNVTVRFSPSTAKPVRTHLKIHSNDPKRLNNPVHVWLEANRPSSTMPHEHAELQWEKNAYWPAIAVSDTARYLGEVEPSYLAKFMDKIRALQPQIEAFLPILRSFDIADELEHWGSNFSANLVKRTPELIGSLISGITFAVIVPFVVFFLLSEGRSLKRSLIELVPNRHFELVLNLLYRIDKQLGGFIRGVIIYALIVAGLSMLGLWMIGLRYYIAVGIFTGLSSMIPYFGAIMGVLLGSAAAMFQHQTPEAALPVIVVFLVIHLLDGVFISPMVMARHVDLHPVAVIFVLLIGGQLLGVAGMIIAVPLTAILKVSARTVYDGLKSYSV</sequence>
<dbReference type="Gene3D" id="2.60.40.10">
    <property type="entry name" value="Immunoglobulins"/>
    <property type="match status" value="1"/>
</dbReference>
<evidence type="ECO:0000256" key="5">
    <source>
        <dbReference type="ARBA" id="ARBA00022692"/>
    </source>
</evidence>
<dbReference type="InterPro" id="IPR002549">
    <property type="entry name" value="AI-2E-like"/>
</dbReference>
<dbReference type="Pfam" id="PF01594">
    <property type="entry name" value="AI-2E_transport"/>
    <property type="match status" value="2"/>
</dbReference>
<evidence type="ECO:0000256" key="2">
    <source>
        <dbReference type="ARBA" id="ARBA00009773"/>
    </source>
</evidence>
<dbReference type="GO" id="GO:0005886">
    <property type="term" value="C:plasma membrane"/>
    <property type="evidence" value="ECO:0007669"/>
    <property type="project" value="UniProtKB-SubCell"/>
</dbReference>
<keyword evidence="4" id="KW-1003">Cell membrane</keyword>
<keyword evidence="6 8" id="KW-1133">Transmembrane helix</keyword>
<dbReference type="GO" id="GO:0005737">
    <property type="term" value="C:cytoplasm"/>
    <property type="evidence" value="ECO:0007669"/>
    <property type="project" value="UniProtKB-SubCell"/>
</dbReference>
<feature type="transmembrane region" description="Helical" evidence="8">
    <location>
        <begin position="67"/>
        <end position="92"/>
    </location>
</feature>
<organism evidence="9 10">
    <name type="scientific">Handelsmanbacteria sp. (strain RIFCSPLOWO2_12_FULL_64_10)</name>
    <dbReference type="NCBI Taxonomy" id="1817868"/>
    <lineage>
        <taxon>Bacteria</taxon>
        <taxon>Candidatus Handelsmaniibacteriota</taxon>
    </lineage>
</organism>
<accession>A0A1F6C2L0</accession>
<evidence type="ECO:0000256" key="7">
    <source>
        <dbReference type="ARBA" id="ARBA00023136"/>
    </source>
</evidence>
<gene>
    <name evidence="9" type="ORF">A3F84_21485</name>
</gene>
<dbReference type="AlphaFoldDB" id="A0A1F6C2L0"/>
<reference evidence="9 10" key="1">
    <citation type="journal article" date="2016" name="Nat. Commun.">
        <title>Thousands of microbial genomes shed light on interconnected biogeochemical processes in an aquifer system.</title>
        <authorList>
            <person name="Anantharaman K."/>
            <person name="Brown C.T."/>
            <person name="Hug L.A."/>
            <person name="Sharon I."/>
            <person name="Castelle C.J."/>
            <person name="Probst A.J."/>
            <person name="Thomas B.C."/>
            <person name="Singh A."/>
            <person name="Wilkins M.J."/>
            <person name="Karaoz U."/>
            <person name="Brodie E.L."/>
            <person name="Williams K.H."/>
            <person name="Hubbard S.S."/>
            <person name="Banfield J.F."/>
        </authorList>
    </citation>
    <scope>NUCLEOTIDE SEQUENCE [LARGE SCALE GENOMIC DNA]</scope>
    <source>
        <strain evidence="10">RIFCSPLOWO2_12_FULL_64_10</strain>
    </source>
</reference>
<name>A0A1F6C2L0_HANXR</name>
<comment type="similarity">
    <text evidence="2">Belongs to the autoinducer-2 exporter (AI-2E) (TC 2.A.86) family.</text>
</comment>
<feature type="transmembrane region" description="Helical" evidence="8">
    <location>
        <begin position="378"/>
        <end position="396"/>
    </location>
</feature>
<evidence type="ECO:0000256" key="8">
    <source>
        <dbReference type="SAM" id="Phobius"/>
    </source>
</evidence>
<dbReference type="PANTHER" id="PTHR21716">
    <property type="entry name" value="TRANSMEMBRANE PROTEIN"/>
    <property type="match status" value="1"/>
</dbReference>
<feature type="transmembrane region" description="Helical" evidence="8">
    <location>
        <begin position="403"/>
        <end position="426"/>
    </location>
</feature>
<proteinExistence type="inferred from homology"/>
<dbReference type="EMBL" id="MFKF01000439">
    <property type="protein sequence ID" value="OGG43303.1"/>
    <property type="molecule type" value="Genomic_DNA"/>
</dbReference>
<evidence type="ECO:0000256" key="4">
    <source>
        <dbReference type="ARBA" id="ARBA00022475"/>
    </source>
</evidence>
<feature type="transmembrane region" description="Helical" evidence="8">
    <location>
        <begin position="38"/>
        <end position="55"/>
    </location>
</feature>
<feature type="transmembrane region" description="Helical" evidence="8">
    <location>
        <begin position="280"/>
        <end position="302"/>
    </location>
</feature>